<dbReference type="InterPro" id="IPR010559">
    <property type="entry name" value="Sig_transdc_His_kin_internal"/>
</dbReference>
<dbReference type="SUPFAM" id="SSF55874">
    <property type="entry name" value="ATPase domain of HSP90 chaperone/DNA topoisomerase II/histidine kinase"/>
    <property type="match status" value="1"/>
</dbReference>
<dbReference type="Pfam" id="PF06580">
    <property type="entry name" value="His_kinase"/>
    <property type="match status" value="1"/>
</dbReference>
<keyword evidence="1 5" id="KW-0808">Transferase</keyword>
<reference evidence="5" key="1">
    <citation type="submission" date="2020-10" db="EMBL/GenBank/DDBJ databases">
        <authorList>
            <person name="Gilroy R."/>
        </authorList>
    </citation>
    <scope>NUCLEOTIDE SEQUENCE</scope>
    <source>
        <strain evidence="5">ChiHjej9B8-7071</strain>
    </source>
</reference>
<proteinExistence type="predicted"/>
<comment type="caution">
    <text evidence="5">The sequence shown here is derived from an EMBL/GenBank/DDBJ whole genome shotgun (WGS) entry which is preliminary data.</text>
</comment>
<protein>
    <submittedName>
        <fullName evidence="5">Histidine kinase</fullName>
    </submittedName>
</protein>
<dbReference type="PROSITE" id="PS50109">
    <property type="entry name" value="HIS_KIN"/>
    <property type="match status" value="1"/>
</dbReference>
<evidence type="ECO:0000256" key="2">
    <source>
        <dbReference type="ARBA" id="ARBA00023012"/>
    </source>
</evidence>
<evidence type="ECO:0000259" key="4">
    <source>
        <dbReference type="PROSITE" id="PS50109"/>
    </source>
</evidence>
<dbReference type="GO" id="GO:0016020">
    <property type="term" value="C:membrane"/>
    <property type="evidence" value="ECO:0007669"/>
    <property type="project" value="InterPro"/>
</dbReference>
<dbReference type="PANTHER" id="PTHR34220">
    <property type="entry name" value="SENSOR HISTIDINE KINASE YPDA"/>
    <property type="match status" value="1"/>
</dbReference>
<evidence type="ECO:0000313" key="5">
    <source>
        <dbReference type="EMBL" id="HIR10488.1"/>
    </source>
</evidence>
<keyword evidence="2" id="KW-0902">Two-component regulatory system</keyword>
<dbReference type="PANTHER" id="PTHR34220:SF7">
    <property type="entry name" value="SENSOR HISTIDINE KINASE YPDA"/>
    <property type="match status" value="1"/>
</dbReference>
<dbReference type="InterPro" id="IPR050640">
    <property type="entry name" value="Bact_2-comp_sensor_kinase"/>
</dbReference>
<keyword evidence="3" id="KW-1133">Transmembrane helix</keyword>
<dbReference type="InterPro" id="IPR003594">
    <property type="entry name" value="HATPase_dom"/>
</dbReference>
<keyword evidence="1 5" id="KW-0418">Kinase</keyword>
<dbReference type="EMBL" id="DVGD01000290">
    <property type="protein sequence ID" value="HIR10488.1"/>
    <property type="molecule type" value="Genomic_DNA"/>
</dbReference>
<dbReference type="InterPro" id="IPR005467">
    <property type="entry name" value="His_kinase_dom"/>
</dbReference>
<dbReference type="AlphaFoldDB" id="A0A9D1ABA4"/>
<organism evidence="5 6">
    <name type="scientific">Candidatus Avoscillospira stercoripullorum</name>
    <dbReference type="NCBI Taxonomy" id="2840709"/>
    <lineage>
        <taxon>Bacteria</taxon>
        <taxon>Bacillati</taxon>
        <taxon>Bacillota</taxon>
        <taxon>Clostridia</taxon>
        <taxon>Eubacteriales</taxon>
        <taxon>Oscillospiraceae</taxon>
        <taxon>Oscillospiraceae incertae sedis</taxon>
        <taxon>Candidatus Avoscillospira</taxon>
    </lineage>
</organism>
<feature type="transmembrane region" description="Helical" evidence="3">
    <location>
        <begin position="287"/>
        <end position="309"/>
    </location>
</feature>
<feature type="domain" description="Histidine kinase" evidence="4">
    <location>
        <begin position="484"/>
        <end position="595"/>
    </location>
</feature>
<dbReference type="Proteomes" id="UP000824258">
    <property type="component" value="Unassembled WGS sequence"/>
</dbReference>
<dbReference type="Gene3D" id="6.10.340.10">
    <property type="match status" value="1"/>
</dbReference>
<evidence type="ECO:0000313" key="6">
    <source>
        <dbReference type="Proteomes" id="UP000824258"/>
    </source>
</evidence>
<dbReference type="InterPro" id="IPR036890">
    <property type="entry name" value="HATPase_C_sf"/>
</dbReference>
<accession>A0A9D1ABA4</accession>
<dbReference type="GO" id="GO:0000155">
    <property type="term" value="F:phosphorelay sensor kinase activity"/>
    <property type="evidence" value="ECO:0007669"/>
    <property type="project" value="InterPro"/>
</dbReference>
<keyword evidence="3" id="KW-0472">Membrane</keyword>
<keyword evidence="3" id="KW-0812">Transmembrane</keyword>
<feature type="transmembrane region" description="Helical" evidence="3">
    <location>
        <begin position="12"/>
        <end position="36"/>
    </location>
</feature>
<dbReference type="Pfam" id="PF02518">
    <property type="entry name" value="HATPase_c"/>
    <property type="match status" value="1"/>
</dbReference>
<reference evidence="5" key="2">
    <citation type="journal article" date="2021" name="PeerJ">
        <title>Extensive microbial diversity within the chicken gut microbiome revealed by metagenomics and culture.</title>
        <authorList>
            <person name="Gilroy R."/>
            <person name="Ravi A."/>
            <person name="Getino M."/>
            <person name="Pursley I."/>
            <person name="Horton D.L."/>
            <person name="Alikhan N.F."/>
            <person name="Baker D."/>
            <person name="Gharbi K."/>
            <person name="Hall N."/>
            <person name="Watson M."/>
            <person name="Adriaenssens E.M."/>
            <person name="Foster-Nyarko E."/>
            <person name="Jarju S."/>
            <person name="Secka A."/>
            <person name="Antonio M."/>
            <person name="Oren A."/>
            <person name="Chaudhuri R.R."/>
            <person name="La Ragione R."/>
            <person name="Hildebrand F."/>
            <person name="Pallen M.J."/>
        </authorList>
    </citation>
    <scope>NUCLEOTIDE SEQUENCE</scope>
    <source>
        <strain evidence="5">ChiHjej9B8-7071</strain>
    </source>
</reference>
<evidence type="ECO:0000256" key="3">
    <source>
        <dbReference type="SAM" id="Phobius"/>
    </source>
</evidence>
<dbReference type="Gene3D" id="3.30.565.10">
    <property type="entry name" value="Histidine kinase-like ATPase, C-terminal domain"/>
    <property type="match status" value="1"/>
</dbReference>
<dbReference type="SMART" id="SM00387">
    <property type="entry name" value="HATPase_c"/>
    <property type="match status" value="1"/>
</dbReference>
<name>A0A9D1ABA4_9FIRM</name>
<gene>
    <name evidence="5" type="ORF">IAA70_08795</name>
</gene>
<sequence length="596" mass="67449">MKSIPLRHVFTQATYFVVLFSAIFLCLGSFVLMAVISRQNLHANLLELAERKSESVERILTSASETVRNIAYDEGLQQLLSQYVSEDEEEELLNKIKVNRELQNQSRFFSQADNIIAYSPDGVILGNKYGVDSVISDHIPQLLQMAKDSGNILWILPSEDFADHGIMDCIMLTEIRASSTGNGVKLNDILGYLVVQYNFGELELALETEQSGYNAHLISMDGSVICTTGPADLPETVNHSSHISLGKVTRVTYRGAWYYVAAQKISLPSVSFYCICTAPVIKILEDVYVALVVILLMSAMIMLCTYFVIRRRSERICRTFDQMNRSFELIEEGELDLDTFSQTGVLEVDDLTERFKHMANQLDQVMYELYESELHKQSLIADRKEAELTAVRMQINPHFLYNTLDTINWTALTHGDYEVSEMVLMMARLLRSNLSLSSVNPTVRMELERVELFVQLEQKRFGEQLRYEAWADECLLDAAMPGMMLQILVENAINHGFDRRAGQGLIRVRVEQDGEQIVATVSDDGKGMPPEVAAELRQAWENAQEDTIHAMQPSSHIGLRNIMKRLRLLYGTHGGFSFETGQEGTTIRISYPKQSS</sequence>
<evidence type="ECO:0000256" key="1">
    <source>
        <dbReference type="ARBA" id="ARBA00022777"/>
    </source>
</evidence>